<organism evidence="1">
    <name type="scientific">marine sediment metagenome</name>
    <dbReference type="NCBI Taxonomy" id="412755"/>
    <lineage>
        <taxon>unclassified sequences</taxon>
        <taxon>metagenomes</taxon>
        <taxon>ecological metagenomes</taxon>
    </lineage>
</organism>
<dbReference type="EMBL" id="LAZR01061142">
    <property type="protein sequence ID" value="KKK64179.1"/>
    <property type="molecule type" value="Genomic_DNA"/>
</dbReference>
<feature type="non-terminal residue" evidence="1">
    <location>
        <position position="1"/>
    </location>
</feature>
<reference evidence="1" key="1">
    <citation type="journal article" date="2015" name="Nature">
        <title>Complex archaea that bridge the gap between prokaryotes and eukaryotes.</title>
        <authorList>
            <person name="Spang A."/>
            <person name="Saw J.H."/>
            <person name="Jorgensen S.L."/>
            <person name="Zaremba-Niedzwiedzka K."/>
            <person name="Martijn J."/>
            <person name="Lind A.E."/>
            <person name="van Eijk R."/>
            <person name="Schleper C."/>
            <person name="Guy L."/>
            <person name="Ettema T.J."/>
        </authorList>
    </citation>
    <scope>NUCLEOTIDE SEQUENCE</scope>
</reference>
<evidence type="ECO:0000313" key="1">
    <source>
        <dbReference type="EMBL" id="KKK64179.1"/>
    </source>
</evidence>
<comment type="caution">
    <text evidence="1">The sequence shown here is derived from an EMBL/GenBank/DDBJ whole genome shotgun (WGS) entry which is preliminary data.</text>
</comment>
<name>A0A0F8ZCE1_9ZZZZ</name>
<gene>
    <name evidence="1" type="ORF">LCGC14_2986850</name>
</gene>
<accession>A0A0F8ZCE1</accession>
<sequence>AMLYVKHVKTVLEKRIMVTIDFPVIDESKGRADWWRLYYEASIPATIWNHFDCVALYEADLFVEIKAEDYNSYDPPICSKRIRIKYQDQPRCFVRHDTFLFLEDGVVHRRGDCLYFGGWSRSRHDLIYHKLDLTNEQVRFELCKMKVLGSFPVLLQHLL</sequence>
<protein>
    <submittedName>
        <fullName evidence="1">Uncharacterized protein</fullName>
    </submittedName>
</protein>
<dbReference type="AlphaFoldDB" id="A0A0F8ZCE1"/>
<proteinExistence type="predicted"/>